<comment type="subcellular location">
    <subcellularLocation>
        <location evidence="1">Membrane</location>
        <topology evidence="1">Single-pass type I membrane protein</topology>
    </subcellularLocation>
</comment>
<feature type="compositionally biased region" description="Polar residues" evidence="8">
    <location>
        <begin position="211"/>
        <end position="237"/>
    </location>
</feature>
<evidence type="ECO:0000256" key="1">
    <source>
        <dbReference type="ARBA" id="ARBA00004479"/>
    </source>
</evidence>
<dbReference type="GO" id="GO:0007409">
    <property type="term" value="P:axonogenesis"/>
    <property type="evidence" value="ECO:0007669"/>
    <property type="project" value="TreeGrafter"/>
</dbReference>
<feature type="compositionally biased region" description="Basic and acidic residues" evidence="8">
    <location>
        <begin position="342"/>
        <end position="355"/>
    </location>
</feature>
<dbReference type="Proteomes" id="UP000838412">
    <property type="component" value="Chromosome 13"/>
</dbReference>
<keyword evidence="4" id="KW-0732">Signal</keyword>
<keyword evidence="11" id="KW-1185">Reference proteome</keyword>
<dbReference type="InterPro" id="IPR003591">
    <property type="entry name" value="Leu-rich_rpt_typical-subtyp"/>
</dbReference>
<dbReference type="SMART" id="SM00369">
    <property type="entry name" value="LRR_TYP"/>
    <property type="match status" value="3"/>
</dbReference>
<dbReference type="SUPFAM" id="SSF52058">
    <property type="entry name" value="L domain-like"/>
    <property type="match status" value="1"/>
</dbReference>
<keyword evidence="7 9" id="KW-0472">Membrane</keyword>
<name>A0A8K0EBN2_BRALA</name>
<feature type="region of interest" description="Disordered" evidence="8">
    <location>
        <begin position="342"/>
        <end position="365"/>
    </location>
</feature>
<dbReference type="OrthoDB" id="676979at2759"/>
<keyword evidence="3 9" id="KW-0812">Transmembrane</keyword>
<feature type="region of interest" description="Disordered" evidence="8">
    <location>
        <begin position="190"/>
        <end position="250"/>
    </location>
</feature>
<keyword evidence="2" id="KW-0433">Leucine-rich repeat</keyword>
<evidence type="ECO:0000256" key="2">
    <source>
        <dbReference type="ARBA" id="ARBA00022614"/>
    </source>
</evidence>
<reference evidence="10" key="1">
    <citation type="submission" date="2022-01" db="EMBL/GenBank/DDBJ databases">
        <authorList>
            <person name="Braso-Vives M."/>
        </authorList>
    </citation>
    <scope>NUCLEOTIDE SEQUENCE</scope>
</reference>
<accession>A0A8K0EBN2</accession>
<dbReference type="InterPro" id="IPR001611">
    <property type="entry name" value="Leu-rich_rpt"/>
</dbReference>
<keyword evidence="6 9" id="KW-1133">Transmembrane helix</keyword>
<keyword evidence="5" id="KW-0677">Repeat</keyword>
<dbReference type="Pfam" id="PF13855">
    <property type="entry name" value="LRR_8"/>
    <property type="match status" value="1"/>
</dbReference>
<dbReference type="Gene3D" id="3.80.10.10">
    <property type="entry name" value="Ribonuclease Inhibitor"/>
    <property type="match status" value="1"/>
</dbReference>
<evidence type="ECO:0000256" key="5">
    <source>
        <dbReference type="ARBA" id="ARBA00022737"/>
    </source>
</evidence>
<evidence type="ECO:0000313" key="10">
    <source>
        <dbReference type="EMBL" id="CAH1242957.1"/>
    </source>
</evidence>
<dbReference type="PANTHER" id="PTHR45773">
    <property type="entry name" value="SLIT AND NTRK-LIKE PROTEIN 4-RELATED"/>
    <property type="match status" value="1"/>
</dbReference>
<dbReference type="AlphaFoldDB" id="A0A8K0EBN2"/>
<evidence type="ECO:0000256" key="6">
    <source>
        <dbReference type="ARBA" id="ARBA00022989"/>
    </source>
</evidence>
<proteinExistence type="predicted"/>
<dbReference type="GO" id="GO:0051965">
    <property type="term" value="P:positive regulation of synapse assembly"/>
    <property type="evidence" value="ECO:0007669"/>
    <property type="project" value="TreeGrafter"/>
</dbReference>
<gene>
    <name evidence="10" type="primary">SLITRK5</name>
    <name evidence="10" type="ORF">BLAG_LOCUS6114</name>
</gene>
<evidence type="ECO:0000256" key="3">
    <source>
        <dbReference type="ARBA" id="ARBA00022692"/>
    </source>
</evidence>
<sequence length="365" mass="40604">MDIEAGAFEGLGKVRSLYLSFNRLSLIENHFFLGLPTMRFISLKNNRIRHVSGSAFSSLGGLREVDLRCNRLQTVPWDAMKLPNKHTAKTFHLEGNKIRYLTPPPHDLRSMKPVLGIRLAQNPIKCDCHLAEFLEFFTANSYEKISVNDGELLLCDRPCKLKNTAISDLTPTNLTCEDVTGNWTTPASDGNCDLENMASKPTDPSTEDNITEQCHGSSAEQYTTAPTPMVLTTGQGQPPNPRKSHNEPDTRSEEVLIFMKDLTNHAVPSTNFTLSEYSDLLIYFIIIMIASAGISYILCPAIINSFGRKLGTEQSYYEDPAPAGDTNNATVRQSCHIYEDIDKPYETPQAEKDADQDSAFGDVND</sequence>
<dbReference type="GO" id="GO:0016020">
    <property type="term" value="C:membrane"/>
    <property type="evidence" value="ECO:0007669"/>
    <property type="project" value="UniProtKB-SubCell"/>
</dbReference>
<protein>
    <submittedName>
        <fullName evidence="10">SLITRK5 protein</fullName>
    </submittedName>
</protein>
<dbReference type="InterPro" id="IPR032675">
    <property type="entry name" value="LRR_dom_sf"/>
</dbReference>
<dbReference type="PANTHER" id="PTHR45773:SF10">
    <property type="match status" value="1"/>
</dbReference>
<evidence type="ECO:0000256" key="8">
    <source>
        <dbReference type="SAM" id="MobiDB-lite"/>
    </source>
</evidence>
<evidence type="ECO:0000256" key="4">
    <source>
        <dbReference type="ARBA" id="ARBA00022729"/>
    </source>
</evidence>
<organism evidence="10 11">
    <name type="scientific">Branchiostoma lanceolatum</name>
    <name type="common">Common lancelet</name>
    <name type="synonym">Amphioxus lanceolatum</name>
    <dbReference type="NCBI Taxonomy" id="7740"/>
    <lineage>
        <taxon>Eukaryota</taxon>
        <taxon>Metazoa</taxon>
        <taxon>Chordata</taxon>
        <taxon>Cephalochordata</taxon>
        <taxon>Leptocardii</taxon>
        <taxon>Amphioxiformes</taxon>
        <taxon>Branchiostomatidae</taxon>
        <taxon>Branchiostoma</taxon>
    </lineage>
</organism>
<evidence type="ECO:0000256" key="9">
    <source>
        <dbReference type="SAM" id="Phobius"/>
    </source>
</evidence>
<dbReference type="EMBL" id="OV696698">
    <property type="protein sequence ID" value="CAH1242957.1"/>
    <property type="molecule type" value="Genomic_DNA"/>
</dbReference>
<evidence type="ECO:0000256" key="7">
    <source>
        <dbReference type="ARBA" id="ARBA00023136"/>
    </source>
</evidence>
<feature type="transmembrane region" description="Helical" evidence="9">
    <location>
        <begin position="280"/>
        <end position="299"/>
    </location>
</feature>
<evidence type="ECO:0000313" key="11">
    <source>
        <dbReference type="Proteomes" id="UP000838412"/>
    </source>
</evidence>